<dbReference type="InterPro" id="IPR045175">
    <property type="entry name" value="M28_fam"/>
</dbReference>
<dbReference type="InterPro" id="IPR007484">
    <property type="entry name" value="Peptidase_M28"/>
</dbReference>
<evidence type="ECO:0000259" key="2">
    <source>
        <dbReference type="Pfam" id="PF04389"/>
    </source>
</evidence>
<dbReference type="AlphaFoldDB" id="A0A951PCK8"/>
<feature type="domain" description="Peptidase M28" evidence="2">
    <location>
        <begin position="257"/>
        <end position="424"/>
    </location>
</feature>
<dbReference type="EMBL" id="JAHHHV010000073">
    <property type="protein sequence ID" value="MBW4467091.1"/>
    <property type="molecule type" value="Genomic_DNA"/>
</dbReference>
<evidence type="ECO:0000313" key="3">
    <source>
        <dbReference type="EMBL" id="MBW4467091.1"/>
    </source>
</evidence>
<reference evidence="3" key="1">
    <citation type="submission" date="2021-05" db="EMBL/GenBank/DDBJ databases">
        <authorList>
            <person name="Pietrasiak N."/>
            <person name="Ward R."/>
            <person name="Stajich J.E."/>
            <person name="Kurbessoian T."/>
        </authorList>
    </citation>
    <scope>NUCLEOTIDE SEQUENCE</scope>
    <source>
        <strain evidence="3">GSE-TBD4-15B</strain>
    </source>
</reference>
<dbReference type="PANTHER" id="PTHR12147:SF26">
    <property type="entry name" value="PEPTIDASE M28 DOMAIN-CONTAINING PROTEIN"/>
    <property type="match status" value="1"/>
</dbReference>
<dbReference type="InterPro" id="IPR046450">
    <property type="entry name" value="PA_dom_sf"/>
</dbReference>
<dbReference type="Pfam" id="PF02225">
    <property type="entry name" value="PA"/>
    <property type="match status" value="1"/>
</dbReference>
<evidence type="ECO:0000259" key="1">
    <source>
        <dbReference type="Pfam" id="PF02225"/>
    </source>
</evidence>
<dbReference type="Gene3D" id="3.40.630.10">
    <property type="entry name" value="Zn peptidases"/>
    <property type="match status" value="1"/>
</dbReference>
<reference evidence="3" key="2">
    <citation type="journal article" date="2022" name="Microbiol. Resour. Announc.">
        <title>Metagenome Sequencing to Explore Phylogenomics of Terrestrial Cyanobacteria.</title>
        <authorList>
            <person name="Ward R.D."/>
            <person name="Stajich J.E."/>
            <person name="Johansen J.R."/>
            <person name="Huntemann M."/>
            <person name="Clum A."/>
            <person name="Foster B."/>
            <person name="Foster B."/>
            <person name="Roux S."/>
            <person name="Palaniappan K."/>
            <person name="Varghese N."/>
            <person name="Mukherjee S."/>
            <person name="Reddy T.B.K."/>
            <person name="Daum C."/>
            <person name="Copeland A."/>
            <person name="Chen I.A."/>
            <person name="Ivanova N.N."/>
            <person name="Kyrpides N.C."/>
            <person name="Shapiro N."/>
            <person name="Eloe-Fadrosh E.A."/>
            <person name="Pietrasiak N."/>
        </authorList>
    </citation>
    <scope>NUCLEOTIDE SEQUENCE</scope>
    <source>
        <strain evidence="3">GSE-TBD4-15B</strain>
    </source>
</reference>
<comment type="caution">
    <text evidence="3">The sequence shown here is derived from an EMBL/GenBank/DDBJ whole genome shotgun (WGS) entry which is preliminary data.</text>
</comment>
<dbReference type="PANTHER" id="PTHR12147">
    <property type="entry name" value="METALLOPEPTIDASE M28 FAMILY MEMBER"/>
    <property type="match status" value="1"/>
</dbReference>
<protein>
    <submittedName>
        <fullName evidence="3">M28 family peptidase</fullName>
    </submittedName>
</protein>
<gene>
    <name evidence="3" type="ORF">KME07_16825</name>
</gene>
<dbReference type="Gene3D" id="3.50.30.30">
    <property type="match status" value="1"/>
</dbReference>
<dbReference type="GO" id="GO:0006508">
    <property type="term" value="P:proteolysis"/>
    <property type="evidence" value="ECO:0007669"/>
    <property type="project" value="InterPro"/>
</dbReference>
<accession>A0A951PCK8</accession>
<dbReference type="SUPFAM" id="SSF53187">
    <property type="entry name" value="Zn-dependent exopeptidases"/>
    <property type="match status" value="1"/>
</dbReference>
<evidence type="ECO:0000313" key="4">
    <source>
        <dbReference type="Proteomes" id="UP000707356"/>
    </source>
</evidence>
<name>A0A951PCK8_9CYAN</name>
<proteinExistence type="predicted"/>
<sequence length="447" mass="46404">MQPTSSRSQLIQLKPRPAKLIAASLAVLGLSLTGCSQSAALIGQTIGQTVEQAIDQHKLPLTLLPTDTESPSTESPSSAADVDALVAIGARVAGTPASEQASRYLEAEFRQAGYVTEIQPFSYSKFVDRGSSLTVEGSRLTGRALNGSIPGNLTARLVAVPGVGRSEDFAQVNSQGAIAVVQRGEIRFLDKANNAAAAGAVGLVIVNRDSNNFRGTLGGEATIPVLSLGGEAGQSLSSLTAATLAVNVSQETVSGRNVIARMAGVTQPNLLLGAHYDSVAGSPGANDNASGTGVLLDLARQLSATPLSRQAWFVAFDGEEDGLQGSRAFVRQAQPQWLSQLSGMFNFDMVGVNADLQVSGTAQLTQLATDLAKTELAKTGASIQTIDAAGASDHAAFAAADVPVLFFTRGLEPNYHSPHDRQVNAQLLNQTTQFAIAVLERLLASNS</sequence>
<dbReference type="PROSITE" id="PS51257">
    <property type="entry name" value="PROKAR_LIPOPROTEIN"/>
    <property type="match status" value="1"/>
</dbReference>
<dbReference type="InterPro" id="IPR003137">
    <property type="entry name" value="PA_domain"/>
</dbReference>
<organism evidence="3 4">
    <name type="scientific">Pegethrix bostrychoides GSE-TBD4-15B</name>
    <dbReference type="NCBI Taxonomy" id="2839662"/>
    <lineage>
        <taxon>Bacteria</taxon>
        <taxon>Bacillati</taxon>
        <taxon>Cyanobacteriota</taxon>
        <taxon>Cyanophyceae</taxon>
        <taxon>Oculatellales</taxon>
        <taxon>Oculatellaceae</taxon>
        <taxon>Pegethrix</taxon>
    </lineage>
</organism>
<feature type="domain" description="PA" evidence="1">
    <location>
        <begin position="154"/>
        <end position="236"/>
    </location>
</feature>
<dbReference type="SUPFAM" id="SSF52025">
    <property type="entry name" value="PA domain"/>
    <property type="match status" value="1"/>
</dbReference>
<dbReference type="Proteomes" id="UP000707356">
    <property type="component" value="Unassembled WGS sequence"/>
</dbReference>
<dbReference type="Pfam" id="PF04389">
    <property type="entry name" value="Peptidase_M28"/>
    <property type="match status" value="1"/>
</dbReference>
<dbReference type="GO" id="GO:0008235">
    <property type="term" value="F:metalloexopeptidase activity"/>
    <property type="evidence" value="ECO:0007669"/>
    <property type="project" value="InterPro"/>
</dbReference>